<comment type="caution">
    <text evidence="2">The sequence shown here is derived from an EMBL/GenBank/DDBJ whole genome shotgun (WGS) entry which is preliminary data.</text>
</comment>
<dbReference type="Proteomes" id="UP001604336">
    <property type="component" value="Unassembled WGS sequence"/>
</dbReference>
<keyword evidence="1" id="KW-0472">Membrane</keyword>
<evidence type="ECO:0000256" key="1">
    <source>
        <dbReference type="SAM" id="Phobius"/>
    </source>
</evidence>
<keyword evidence="3" id="KW-1185">Reference proteome</keyword>
<evidence type="ECO:0000313" key="2">
    <source>
        <dbReference type="EMBL" id="KAL2476590.1"/>
    </source>
</evidence>
<gene>
    <name evidence="2" type="ORF">Adt_37326</name>
</gene>
<dbReference type="Pfam" id="PF04450">
    <property type="entry name" value="BSP"/>
    <property type="match status" value="1"/>
</dbReference>
<name>A0ABD1QK54_9LAMI</name>
<accession>A0ABD1QK54</accession>
<feature type="transmembrane region" description="Helical" evidence="1">
    <location>
        <begin position="37"/>
        <end position="58"/>
    </location>
</feature>
<organism evidence="2 3">
    <name type="scientific">Abeliophyllum distichum</name>
    <dbReference type="NCBI Taxonomy" id="126358"/>
    <lineage>
        <taxon>Eukaryota</taxon>
        <taxon>Viridiplantae</taxon>
        <taxon>Streptophyta</taxon>
        <taxon>Embryophyta</taxon>
        <taxon>Tracheophyta</taxon>
        <taxon>Spermatophyta</taxon>
        <taxon>Magnoliopsida</taxon>
        <taxon>eudicotyledons</taxon>
        <taxon>Gunneridae</taxon>
        <taxon>Pentapetalae</taxon>
        <taxon>asterids</taxon>
        <taxon>lamiids</taxon>
        <taxon>Lamiales</taxon>
        <taxon>Oleaceae</taxon>
        <taxon>Forsythieae</taxon>
        <taxon>Abeliophyllum</taxon>
    </lineage>
</organism>
<sequence length="285" mass="32257">MEENQQLLQPLMYPPSATVTTTTTTPRGHHDIKADESILSIFFRLVLVTFIGIVSIWANHEASKGFAITIVNEAGADTFPAKRFSLFYLSNDEATRIVIKASKSVENFLYPIDMYNKKKVNQVTLKLADRNLSDGVVVEFGKEGEFVLHLSPSIMEDQNFKHAMLLEVKKCVARIWLWDGQGNAPHNLINGIVEYIASNFSASSPIKAKLLSSTTAYWKHNDIRVVTEFLNYCECSRPGFIRRLNQAMKDGWHERKLDNALGMPVQNLCTTYNSSKHKFSSTLDY</sequence>
<dbReference type="EMBL" id="JBFOLK010000011">
    <property type="protein sequence ID" value="KAL2476590.1"/>
    <property type="molecule type" value="Genomic_DNA"/>
</dbReference>
<evidence type="ECO:0000313" key="3">
    <source>
        <dbReference type="Proteomes" id="UP001604336"/>
    </source>
</evidence>
<dbReference type="PANTHER" id="PTHR33321:SF3">
    <property type="entry name" value="OS05G0582000 PROTEIN"/>
    <property type="match status" value="1"/>
</dbReference>
<reference evidence="3" key="1">
    <citation type="submission" date="2024-07" db="EMBL/GenBank/DDBJ databases">
        <title>Two chromosome-level genome assemblies of Korean endemic species Abeliophyllum distichum and Forsythia ovata (Oleaceae).</title>
        <authorList>
            <person name="Jang H."/>
        </authorList>
    </citation>
    <scope>NUCLEOTIDE SEQUENCE [LARGE SCALE GENOMIC DNA]</scope>
</reference>
<keyword evidence="1" id="KW-1133">Transmembrane helix</keyword>
<keyword evidence="1" id="KW-0812">Transmembrane</keyword>
<dbReference type="PANTHER" id="PTHR33321">
    <property type="match status" value="1"/>
</dbReference>
<proteinExistence type="predicted"/>
<dbReference type="InterPro" id="IPR007541">
    <property type="entry name" value="Uncharacterised_BSP"/>
</dbReference>
<protein>
    <submittedName>
        <fullName evidence="2">Plant basic secretory protein (BSP) family protein</fullName>
    </submittedName>
</protein>
<dbReference type="AlphaFoldDB" id="A0ABD1QK54"/>